<accession>S5MB42</accession>
<dbReference type="HOGENOM" id="CLU_2847630_0_0_14"/>
<dbReference type="Proteomes" id="UP000014984">
    <property type="component" value="Chromosome"/>
</dbReference>
<dbReference type="OrthoDB" id="388846at2"/>
<dbReference type="RefSeq" id="WP_020834132.1">
    <property type="nucleotide sequence ID" value="NC_021846.1"/>
</dbReference>
<dbReference type="EMBL" id="CP005074">
    <property type="protein sequence ID" value="AGR40993.1"/>
    <property type="molecule type" value="Genomic_DNA"/>
</dbReference>
<name>S5MB42_9MOLU</name>
<dbReference type="KEGG" id="stai:STAIW_v1c03350"/>
<evidence type="ECO:0000313" key="1">
    <source>
        <dbReference type="EMBL" id="AGR40993.1"/>
    </source>
</evidence>
<evidence type="ECO:0000313" key="2">
    <source>
        <dbReference type="Proteomes" id="UP000014984"/>
    </source>
</evidence>
<protein>
    <submittedName>
        <fullName evidence="1">Uncharacterized protein</fullName>
    </submittedName>
</protein>
<keyword evidence="2" id="KW-1185">Reference proteome</keyword>
<dbReference type="STRING" id="1276220.STAIW_v1c03350"/>
<proteinExistence type="predicted"/>
<organism evidence="1 2">
    <name type="scientific">Spiroplasma taiwanense CT-1</name>
    <dbReference type="NCBI Taxonomy" id="1276220"/>
    <lineage>
        <taxon>Bacteria</taxon>
        <taxon>Bacillati</taxon>
        <taxon>Mycoplasmatota</taxon>
        <taxon>Mollicutes</taxon>
        <taxon>Entomoplasmatales</taxon>
        <taxon>Spiroplasmataceae</taxon>
        <taxon>Spiroplasma</taxon>
    </lineage>
</organism>
<gene>
    <name evidence="1" type="ORF">STAIW_v1c03350</name>
</gene>
<dbReference type="PATRIC" id="fig|1276220.3.peg.338"/>
<sequence>MESKKILTQDDNLIFLKFINETGIINLKEYIYNFLNEKPTKIKEKYSFLISEAIKKIVLKRLFQK</sequence>
<reference evidence="1 2" key="1">
    <citation type="journal article" date="2013" name="Genome Biol. Evol.">
        <title>Comparison of metabolic capacities and inference of gene content evolution in mosquito-associated Spiroplasma diminutum and S. taiwanense.</title>
        <authorList>
            <person name="Lo W.S."/>
            <person name="Ku C."/>
            <person name="Chen L.L."/>
            <person name="Chang T.H."/>
            <person name="Kuo C.H."/>
        </authorList>
    </citation>
    <scope>NUCLEOTIDE SEQUENCE [LARGE SCALE GENOMIC DNA]</scope>
    <source>
        <strain evidence="1">CT-1</strain>
    </source>
</reference>
<dbReference type="AlphaFoldDB" id="S5MB42"/>